<dbReference type="Proteomes" id="UP000427769">
    <property type="component" value="Chromosome"/>
</dbReference>
<proteinExistence type="predicted"/>
<organism evidence="1 2">
    <name type="scientific">Desulfosarcina widdelii</name>
    <dbReference type="NCBI Taxonomy" id="947919"/>
    <lineage>
        <taxon>Bacteria</taxon>
        <taxon>Pseudomonadati</taxon>
        <taxon>Thermodesulfobacteriota</taxon>
        <taxon>Desulfobacteria</taxon>
        <taxon>Desulfobacterales</taxon>
        <taxon>Desulfosarcinaceae</taxon>
        <taxon>Desulfosarcina</taxon>
    </lineage>
</organism>
<evidence type="ECO:0000313" key="1">
    <source>
        <dbReference type="EMBL" id="BBO75417.1"/>
    </source>
</evidence>
<dbReference type="AlphaFoldDB" id="A0A5K7ZH48"/>
<dbReference type="KEGG" id="dwd:DSCW_28340"/>
<evidence type="ECO:0000313" key="2">
    <source>
        <dbReference type="Proteomes" id="UP000427769"/>
    </source>
</evidence>
<name>A0A5K7ZH48_9BACT</name>
<accession>A0A5K7ZH48</accession>
<sequence>MNDMNACKPKIIMDLEALNVTNASGCPACGRKFNLGDTAVLACGAWGDGPRYIHENEAVQDVKTNQYFERGYYRSLKASA</sequence>
<dbReference type="EMBL" id="AP021875">
    <property type="protein sequence ID" value="BBO75417.1"/>
    <property type="molecule type" value="Genomic_DNA"/>
</dbReference>
<reference evidence="1 2" key="1">
    <citation type="submission" date="2019-11" db="EMBL/GenBank/DDBJ databases">
        <title>Comparative genomics of hydrocarbon-degrading Desulfosarcina strains.</title>
        <authorList>
            <person name="Watanabe M."/>
            <person name="Kojima H."/>
            <person name="Fukui M."/>
        </authorList>
    </citation>
    <scope>NUCLEOTIDE SEQUENCE [LARGE SCALE GENOMIC DNA]</scope>
    <source>
        <strain evidence="1 2">PP31</strain>
    </source>
</reference>
<dbReference type="RefSeq" id="WP_231715739.1">
    <property type="nucleotide sequence ID" value="NZ_AP021875.1"/>
</dbReference>
<keyword evidence="2" id="KW-1185">Reference proteome</keyword>
<gene>
    <name evidence="1" type="ORF">DSCW_28340</name>
</gene>
<protein>
    <submittedName>
        <fullName evidence="1">Uncharacterized protein</fullName>
    </submittedName>
</protein>